<dbReference type="AlphaFoldDB" id="A0A9D3AIJ4"/>
<dbReference type="InterPro" id="IPR003593">
    <property type="entry name" value="AAA+_ATPase"/>
</dbReference>
<dbReference type="EMBL" id="DYXE01000023">
    <property type="protein sequence ID" value="HJH49082.1"/>
    <property type="molecule type" value="Genomic_DNA"/>
</dbReference>
<reference evidence="6" key="1">
    <citation type="journal article" date="2021" name="PeerJ">
        <title>Extensive microbial diversity within the chicken gut microbiome revealed by metagenomics and culture.</title>
        <authorList>
            <person name="Gilroy R."/>
            <person name="Ravi A."/>
            <person name="Getino M."/>
            <person name="Pursley I."/>
            <person name="Horton D.L."/>
            <person name="Alikhan N.F."/>
            <person name="Baker D."/>
            <person name="Gharbi K."/>
            <person name="Hall N."/>
            <person name="Watson M."/>
            <person name="Adriaenssens E.M."/>
            <person name="Foster-Nyarko E."/>
            <person name="Jarju S."/>
            <person name="Secka A."/>
            <person name="Antonio M."/>
            <person name="Oren A."/>
            <person name="Chaudhuri R.R."/>
            <person name="La Ragione R."/>
            <person name="Hildebrand F."/>
            <person name="Pallen M.J."/>
        </authorList>
    </citation>
    <scope>NUCLEOTIDE SEQUENCE</scope>
    <source>
        <strain evidence="6">USAMLcec4-12693</strain>
    </source>
</reference>
<gene>
    <name evidence="6" type="ORF">K8V39_02325</name>
</gene>
<proteinExistence type="inferred from homology"/>
<accession>A0A9D3AIJ4</accession>
<dbReference type="RefSeq" id="WP_277257363.1">
    <property type="nucleotide sequence ID" value="NZ_CAKNNN010000003.1"/>
</dbReference>
<keyword evidence="2" id="KW-0813">Transport</keyword>
<reference evidence="6" key="2">
    <citation type="submission" date="2021-09" db="EMBL/GenBank/DDBJ databases">
        <authorList>
            <person name="Gilroy R."/>
        </authorList>
    </citation>
    <scope>NUCLEOTIDE SEQUENCE</scope>
    <source>
        <strain evidence="6">USAMLcec4-12693</strain>
    </source>
</reference>
<keyword evidence="3" id="KW-0547">Nucleotide-binding</keyword>
<sequence length="270" mass="30320">MKPAICVSELRKSYGTNQVLKGVSFDILPGEIFGILGVNGAGKTTMLECIEGFRRYESGRIQVEGKTGVQLQSASLPAYIRPMEAVHLFEKWKKAKADPSVLETLEIGRMKKKLYMELSTGQKRRLHLALALIGDPQILFLDEPTAGLDVEGRRALHDEIRSLASRGKTVVLASHDMAEVEELCSRILILNQGRVTFLGTVEELAGYMGKRYRIKIRTVEGEEEYPADNLEETLLRILQEYKEKHVPIQDIQIGRGTLEEHFIELAKEGV</sequence>
<evidence type="ECO:0000313" key="7">
    <source>
        <dbReference type="Proteomes" id="UP000813420"/>
    </source>
</evidence>
<dbReference type="Pfam" id="PF00005">
    <property type="entry name" value="ABC_tran"/>
    <property type="match status" value="1"/>
</dbReference>
<evidence type="ECO:0000259" key="5">
    <source>
        <dbReference type="PROSITE" id="PS50893"/>
    </source>
</evidence>
<name>A0A9D3AIJ4_9FIRM</name>
<keyword evidence="4 6" id="KW-0067">ATP-binding</keyword>
<dbReference type="CDD" id="cd03230">
    <property type="entry name" value="ABC_DR_subfamily_A"/>
    <property type="match status" value="1"/>
</dbReference>
<dbReference type="GO" id="GO:0016887">
    <property type="term" value="F:ATP hydrolysis activity"/>
    <property type="evidence" value="ECO:0007669"/>
    <property type="project" value="InterPro"/>
</dbReference>
<feature type="domain" description="ABC transporter" evidence="5">
    <location>
        <begin position="5"/>
        <end position="217"/>
    </location>
</feature>
<dbReference type="SUPFAM" id="SSF52540">
    <property type="entry name" value="P-loop containing nucleoside triphosphate hydrolases"/>
    <property type="match status" value="1"/>
</dbReference>
<evidence type="ECO:0000256" key="4">
    <source>
        <dbReference type="ARBA" id="ARBA00022840"/>
    </source>
</evidence>
<dbReference type="InterPro" id="IPR027417">
    <property type="entry name" value="P-loop_NTPase"/>
</dbReference>
<dbReference type="PANTHER" id="PTHR42711:SF5">
    <property type="entry name" value="ABC TRANSPORTER ATP-BINDING PROTEIN NATA"/>
    <property type="match status" value="1"/>
</dbReference>
<evidence type="ECO:0000256" key="1">
    <source>
        <dbReference type="ARBA" id="ARBA00005417"/>
    </source>
</evidence>
<protein>
    <submittedName>
        <fullName evidence="6">ABC transporter ATP-binding protein</fullName>
    </submittedName>
</protein>
<evidence type="ECO:0000256" key="2">
    <source>
        <dbReference type="ARBA" id="ARBA00022448"/>
    </source>
</evidence>
<dbReference type="PROSITE" id="PS50893">
    <property type="entry name" value="ABC_TRANSPORTER_2"/>
    <property type="match status" value="1"/>
</dbReference>
<dbReference type="PANTHER" id="PTHR42711">
    <property type="entry name" value="ABC TRANSPORTER ATP-BINDING PROTEIN"/>
    <property type="match status" value="1"/>
</dbReference>
<evidence type="ECO:0000313" key="6">
    <source>
        <dbReference type="EMBL" id="HJH49082.1"/>
    </source>
</evidence>
<comment type="similarity">
    <text evidence="1">Belongs to the ABC transporter superfamily.</text>
</comment>
<comment type="caution">
    <text evidence="6">The sequence shown here is derived from an EMBL/GenBank/DDBJ whole genome shotgun (WGS) entry which is preliminary data.</text>
</comment>
<dbReference type="Gene3D" id="3.40.50.300">
    <property type="entry name" value="P-loop containing nucleotide triphosphate hydrolases"/>
    <property type="match status" value="1"/>
</dbReference>
<evidence type="ECO:0000256" key="3">
    <source>
        <dbReference type="ARBA" id="ARBA00022741"/>
    </source>
</evidence>
<dbReference type="SMART" id="SM00382">
    <property type="entry name" value="AAA"/>
    <property type="match status" value="1"/>
</dbReference>
<dbReference type="InterPro" id="IPR050763">
    <property type="entry name" value="ABC_transporter_ATP-binding"/>
</dbReference>
<dbReference type="InterPro" id="IPR003439">
    <property type="entry name" value="ABC_transporter-like_ATP-bd"/>
</dbReference>
<dbReference type="Proteomes" id="UP000813420">
    <property type="component" value="Unassembled WGS sequence"/>
</dbReference>
<organism evidence="6 7">
    <name type="scientific">Merdimonas faecis</name>
    <dbReference type="NCBI Taxonomy" id="1653435"/>
    <lineage>
        <taxon>Bacteria</taxon>
        <taxon>Bacillati</taxon>
        <taxon>Bacillota</taxon>
        <taxon>Clostridia</taxon>
        <taxon>Lachnospirales</taxon>
        <taxon>Lachnospiraceae</taxon>
        <taxon>Merdimonas</taxon>
    </lineage>
</organism>
<dbReference type="GO" id="GO:0005524">
    <property type="term" value="F:ATP binding"/>
    <property type="evidence" value="ECO:0007669"/>
    <property type="project" value="UniProtKB-KW"/>
</dbReference>